<evidence type="ECO:0000313" key="3">
    <source>
        <dbReference type="Proteomes" id="UP001469553"/>
    </source>
</evidence>
<feature type="compositionally biased region" description="Polar residues" evidence="1">
    <location>
        <begin position="17"/>
        <end position="29"/>
    </location>
</feature>
<accession>A0ABV0YKE8</accession>
<proteinExistence type="predicted"/>
<gene>
    <name evidence="2" type="ORF">AMECASPLE_002655</name>
</gene>
<protein>
    <submittedName>
        <fullName evidence="2">Uncharacterized protein</fullName>
    </submittedName>
</protein>
<name>A0ABV0YKE8_9TELE</name>
<reference evidence="2 3" key="1">
    <citation type="submission" date="2021-06" db="EMBL/GenBank/DDBJ databases">
        <authorList>
            <person name="Palmer J.M."/>
        </authorList>
    </citation>
    <scope>NUCLEOTIDE SEQUENCE [LARGE SCALE GENOMIC DNA]</scope>
    <source>
        <strain evidence="2 3">AS_MEX2019</strain>
        <tissue evidence="2">Muscle</tissue>
    </source>
</reference>
<comment type="caution">
    <text evidence="2">The sequence shown here is derived from an EMBL/GenBank/DDBJ whole genome shotgun (WGS) entry which is preliminary data.</text>
</comment>
<organism evidence="2 3">
    <name type="scientific">Ameca splendens</name>
    <dbReference type="NCBI Taxonomy" id="208324"/>
    <lineage>
        <taxon>Eukaryota</taxon>
        <taxon>Metazoa</taxon>
        <taxon>Chordata</taxon>
        <taxon>Craniata</taxon>
        <taxon>Vertebrata</taxon>
        <taxon>Euteleostomi</taxon>
        <taxon>Actinopterygii</taxon>
        <taxon>Neopterygii</taxon>
        <taxon>Teleostei</taxon>
        <taxon>Neoteleostei</taxon>
        <taxon>Acanthomorphata</taxon>
        <taxon>Ovalentaria</taxon>
        <taxon>Atherinomorphae</taxon>
        <taxon>Cyprinodontiformes</taxon>
        <taxon>Goodeidae</taxon>
        <taxon>Ameca</taxon>
    </lineage>
</organism>
<evidence type="ECO:0000313" key="2">
    <source>
        <dbReference type="EMBL" id="MEQ2294310.1"/>
    </source>
</evidence>
<evidence type="ECO:0000256" key="1">
    <source>
        <dbReference type="SAM" id="MobiDB-lite"/>
    </source>
</evidence>
<sequence>MLEQHDSSLHPTPPISRFSSFSDSKQPSCWQSPITASVLIPLLPLSSSSFFTPPPSHHQLLCLKAQGLL</sequence>
<keyword evidence="3" id="KW-1185">Reference proteome</keyword>
<feature type="region of interest" description="Disordered" evidence="1">
    <location>
        <begin position="1"/>
        <end position="29"/>
    </location>
</feature>
<dbReference type="EMBL" id="JAHRIP010037718">
    <property type="protein sequence ID" value="MEQ2294310.1"/>
    <property type="molecule type" value="Genomic_DNA"/>
</dbReference>
<dbReference type="Proteomes" id="UP001469553">
    <property type="component" value="Unassembled WGS sequence"/>
</dbReference>